<dbReference type="InterPro" id="IPR010982">
    <property type="entry name" value="Lambda_DNA-bd_dom_sf"/>
</dbReference>
<dbReference type="RefSeq" id="WP_135308563.1">
    <property type="nucleotide sequence ID" value="NZ_QUZT01000019.1"/>
</dbReference>
<dbReference type="OrthoDB" id="8527218at2"/>
<evidence type="ECO:0000313" key="3">
    <source>
        <dbReference type="Proteomes" id="UP000297734"/>
    </source>
</evidence>
<feature type="domain" description="HTH cro/C1-type" evidence="1">
    <location>
        <begin position="11"/>
        <end position="64"/>
    </location>
</feature>
<dbReference type="AlphaFoldDB" id="A0A4Z0B3W5"/>
<reference evidence="2 3" key="1">
    <citation type="journal article" date="2019" name="Syst. Appl. Microbiol.">
        <title>New species of pathogenic Pseudomonas isolated from citrus in Tunisia: Proposal of Pseudomonas kairouanensis sp. nov. and Pseudomonas nabeulensis sp. nov.</title>
        <authorList>
            <person name="Oueslati M."/>
            <person name="Mulet M."/>
            <person name="Gomila M."/>
            <person name="Berge O."/>
            <person name="Hajlaoui M.R."/>
            <person name="Lalucat J."/>
            <person name="Sadfi-Zouaoui N."/>
            <person name="Garcia-Valdes E."/>
        </authorList>
    </citation>
    <scope>NUCLEOTIDE SEQUENCE [LARGE SCALE GENOMIC DNA]</scope>
    <source>
        <strain evidence="2 3">E10B</strain>
    </source>
</reference>
<proteinExistence type="predicted"/>
<dbReference type="CDD" id="cd00093">
    <property type="entry name" value="HTH_XRE"/>
    <property type="match status" value="1"/>
</dbReference>
<evidence type="ECO:0000313" key="2">
    <source>
        <dbReference type="EMBL" id="TFY93772.1"/>
    </source>
</evidence>
<dbReference type="PROSITE" id="PS50943">
    <property type="entry name" value="HTH_CROC1"/>
    <property type="match status" value="1"/>
</dbReference>
<organism evidence="2 3">
    <name type="scientific">Pseudomonas nabeulensis</name>
    <dbReference type="NCBI Taxonomy" id="2293833"/>
    <lineage>
        <taxon>Bacteria</taxon>
        <taxon>Pseudomonadati</taxon>
        <taxon>Pseudomonadota</taxon>
        <taxon>Gammaproteobacteria</taxon>
        <taxon>Pseudomonadales</taxon>
        <taxon>Pseudomonadaceae</taxon>
        <taxon>Pseudomonas</taxon>
    </lineage>
</organism>
<sequence>MELKNAFAIALRKTRLQRALTQEDFGIISSRTYLSTLERGLRNVTLEKASELAGRMGVHPLSLLVQTFLIAEPGTDFDSLFKRIRHEIDADPHVSAAPQDS</sequence>
<dbReference type="EMBL" id="QUZT01000019">
    <property type="protein sequence ID" value="TFY93772.1"/>
    <property type="molecule type" value="Genomic_DNA"/>
</dbReference>
<dbReference type="Gene3D" id="1.10.260.40">
    <property type="entry name" value="lambda repressor-like DNA-binding domains"/>
    <property type="match status" value="1"/>
</dbReference>
<dbReference type="InterPro" id="IPR001387">
    <property type="entry name" value="Cro/C1-type_HTH"/>
</dbReference>
<dbReference type="GO" id="GO:0003677">
    <property type="term" value="F:DNA binding"/>
    <property type="evidence" value="ECO:0007669"/>
    <property type="project" value="InterPro"/>
</dbReference>
<name>A0A4Z0B3W5_9PSED</name>
<keyword evidence="3" id="KW-1185">Reference proteome</keyword>
<evidence type="ECO:0000259" key="1">
    <source>
        <dbReference type="PROSITE" id="PS50943"/>
    </source>
</evidence>
<dbReference type="SMART" id="SM00530">
    <property type="entry name" value="HTH_XRE"/>
    <property type="match status" value="1"/>
</dbReference>
<accession>A0A4Z0B3W5</accession>
<comment type="caution">
    <text evidence="2">The sequence shown here is derived from an EMBL/GenBank/DDBJ whole genome shotgun (WGS) entry which is preliminary data.</text>
</comment>
<dbReference type="SUPFAM" id="SSF47413">
    <property type="entry name" value="lambda repressor-like DNA-binding domains"/>
    <property type="match status" value="1"/>
</dbReference>
<dbReference type="Proteomes" id="UP000297734">
    <property type="component" value="Unassembled WGS sequence"/>
</dbReference>
<gene>
    <name evidence="2" type="ORF">DYL61_12600</name>
</gene>
<protein>
    <submittedName>
        <fullName evidence="2">XRE family transcriptional regulator</fullName>
    </submittedName>
</protein>
<dbReference type="Pfam" id="PF01381">
    <property type="entry name" value="HTH_3"/>
    <property type="match status" value="1"/>
</dbReference>